<sequence length="285" mass="30818">MNAFDRYGSDVLSGSSPSSHRPKKSRPVEVGLGMVLEDAMSGFVGAVVGAEKTTGGVVVKLEDRRGAVRSFPLGPGFLLEGEPVDLRLPKRKPAAPGRTASGSRAVVGAKARVARGSRIWVEGKHDAELVEKIWGDDLRIEGVVVEPLGGLDDVADKLAEFGPDRQHRVGILADHLVSGTKESKIAEAVRSDPRYRDVVHIIGHPYVDIWQAVKPHVVGIAAWPTVPRGEDWKTGILRRIGWPHADHKDVAAGWVRILRSVSTIADVEPTLSGRVEELIDFVTVD</sequence>
<evidence type="ECO:0000313" key="5">
    <source>
        <dbReference type="EMBL" id="QPS33001.1"/>
    </source>
</evidence>
<accession>A0A165DV99</accession>
<dbReference type="KEGG" id="bcau:I6G59_13685"/>
<dbReference type="GeneID" id="99773073"/>
<dbReference type="STRING" id="33889.AVW13_01465"/>
<evidence type="ECO:0000259" key="3">
    <source>
        <dbReference type="Pfam" id="PF22845"/>
    </source>
</evidence>
<dbReference type="Proteomes" id="UP000386281">
    <property type="component" value="Unassembled WGS sequence"/>
</dbReference>
<gene>
    <name evidence="4" type="ORF">AVW13_01465</name>
    <name evidence="5" type="ORF">I6G59_13685</name>
    <name evidence="6" type="ORF">NCTC12391_01444</name>
</gene>
<dbReference type="EMBL" id="CAACXN010000014">
    <property type="protein sequence ID" value="VEW12343.1"/>
    <property type="molecule type" value="Genomic_DNA"/>
</dbReference>
<dbReference type="InterPro" id="IPR053883">
    <property type="entry name" value="DUF3097_N"/>
</dbReference>
<evidence type="ECO:0000313" key="7">
    <source>
        <dbReference type="Proteomes" id="UP000076612"/>
    </source>
</evidence>
<dbReference type="EMBL" id="LQQR01000023">
    <property type="protein sequence ID" value="KZE18127.1"/>
    <property type="molecule type" value="Genomic_DNA"/>
</dbReference>
<dbReference type="AlphaFoldDB" id="A0A165DV99"/>
<name>A0A165DV99_9MICO</name>
<feature type="compositionally biased region" description="Low complexity" evidence="1">
    <location>
        <begin position="9"/>
        <end position="19"/>
    </location>
</feature>
<evidence type="ECO:0000313" key="8">
    <source>
        <dbReference type="Proteomes" id="UP000386281"/>
    </source>
</evidence>
<reference evidence="4" key="2">
    <citation type="submission" date="2016-01" db="EMBL/GenBank/DDBJ databases">
        <authorList>
            <person name="Hong K.W."/>
        </authorList>
    </citation>
    <scope>NUCLEOTIDE SEQUENCE</scope>
    <source>
        <strain evidence="4">M40</strain>
    </source>
</reference>
<proteinExistence type="predicted"/>
<dbReference type="Pfam" id="PF22845">
    <property type="entry name" value="DUF3097_N"/>
    <property type="match status" value="1"/>
</dbReference>
<feature type="domain" description="DUF3097" evidence="2">
    <location>
        <begin position="117"/>
        <end position="283"/>
    </location>
</feature>
<dbReference type="Pfam" id="PF11296">
    <property type="entry name" value="DUF3097_C"/>
    <property type="match status" value="1"/>
</dbReference>
<evidence type="ECO:0000313" key="9">
    <source>
        <dbReference type="Proteomes" id="UP000594979"/>
    </source>
</evidence>
<feature type="domain" description="DUF3097" evidence="3">
    <location>
        <begin position="28"/>
        <end position="88"/>
    </location>
</feature>
<reference evidence="5 9" key="4">
    <citation type="submission" date="2020-12" db="EMBL/GenBank/DDBJ databases">
        <title>FDA dAtabase for Regulatory Grade micrObial Sequences (FDA-ARGOS): Supporting development and validation of Infectious Disease Dx tests.</title>
        <authorList>
            <person name="Sproer C."/>
            <person name="Gronow S."/>
            <person name="Severitt S."/>
            <person name="Schroder I."/>
            <person name="Tallon L."/>
            <person name="Sadzewicz L."/>
            <person name="Zhao X."/>
            <person name="Boylan J."/>
            <person name="Ott S."/>
            <person name="Bowen H."/>
            <person name="Vavikolanu K."/>
            <person name="Mehta A."/>
            <person name="Aluvathingal J."/>
            <person name="Nadendla S."/>
            <person name="Lowell S."/>
            <person name="Myers T."/>
            <person name="Yan Y."/>
            <person name="Sichtig H."/>
        </authorList>
    </citation>
    <scope>NUCLEOTIDE SEQUENCE [LARGE SCALE GENOMIC DNA]</scope>
    <source>
        <strain evidence="5 9">FDAARGOS_902</strain>
    </source>
</reference>
<evidence type="ECO:0000313" key="4">
    <source>
        <dbReference type="EMBL" id="KZE18127.1"/>
    </source>
</evidence>
<dbReference type="Proteomes" id="UP000594979">
    <property type="component" value="Chromosome"/>
</dbReference>
<protein>
    <submittedName>
        <fullName evidence="5">DUF3097 domain-containing protein</fullName>
    </submittedName>
    <submittedName>
        <fullName evidence="6">Protein of uncharacterized function (DUF3097)</fullName>
    </submittedName>
</protein>
<organism evidence="5 9">
    <name type="scientific">Brevibacterium casei</name>
    <dbReference type="NCBI Taxonomy" id="33889"/>
    <lineage>
        <taxon>Bacteria</taxon>
        <taxon>Bacillati</taxon>
        <taxon>Actinomycetota</taxon>
        <taxon>Actinomycetes</taxon>
        <taxon>Micrococcales</taxon>
        <taxon>Brevibacteriaceae</taxon>
        <taxon>Brevibacterium</taxon>
    </lineage>
</organism>
<dbReference type="RefSeq" id="WP_040341487.1">
    <property type="nucleotide sequence ID" value="NZ_CAACXN010000014.1"/>
</dbReference>
<dbReference type="Proteomes" id="UP000076612">
    <property type="component" value="Unassembled WGS sequence"/>
</dbReference>
<evidence type="ECO:0000259" key="2">
    <source>
        <dbReference type="Pfam" id="PF11296"/>
    </source>
</evidence>
<reference evidence="6 8" key="3">
    <citation type="submission" date="2019-02" db="EMBL/GenBank/DDBJ databases">
        <authorList>
            <consortium name="Pathogen Informatics"/>
        </authorList>
    </citation>
    <scope>NUCLEOTIDE SEQUENCE [LARGE SCALE GENOMIC DNA]</scope>
    <source>
        <strain evidence="6 8">3012STDY7078520</strain>
    </source>
</reference>
<dbReference type="InterPro" id="IPR021447">
    <property type="entry name" value="DUF3097_C"/>
</dbReference>
<evidence type="ECO:0000313" key="6">
    <source>
        <dbReference type="EMBL" id="VEW12343.1"/>
    </source>
</evidence>
<dbReference type="EMBL" id="CP065682">
    <property type="protein sequence ID" value="QPS33001.1"/>
    <property type="molecule type" value="Genomic_DNA"/>
</dbReference>
<reference evidence="7" key="1">
    <citation type="submission" date="2016-01" db="EMBL/GenBank/DDBJ databases">
        <title>Draft genome of Chromobacterium sp. F49.</title>
        <authorList>
            <person name="Hong K.W."/>
        </authorList>
    </citation>
    <scope>NUCLEOTIDE SEQUENCE [LARGE SCALE GENOMIC DNA]</scope>
    <source>
        <strain evidence="7">M40</strain>
    </source>
</reference>
<feature type="region of interest" description="Disordered" evidence="1">
    <location>
        <begin position="1"/>
        <end position="26"/>
    </location>
</feature>
<evidence type="ECO:0000256" key="1">
    <source>
        <dbReference type="SAM" id="MobiDB-lite"/>
    </source>
</evidence>